<evidence type="ECO:0000313" key="14">
    <source>
        <dbReference type="Proteomes" id="UP000199670"/>
    </source>
</evidence>
<dbReference type="GO" id="GO:0046872">
    <property type="term" value="F:metal ion binding"/>
    <property type="evidence" value="ECO:0007669"/>
    <property type="project" value="UniProtKB-UniRule"/>
</dbReference>
<dbReference type="GO" id="GO:0016740">
    <property type="term" value="F:transferase activity"/>
    <property type="evidence" value="ECO:0007669"/>
    <property type="project" value="UniProtKB-UniRule"/>
</dbReference>
<dbReference type="RefSeq" id="WP_091346910.1">
    <property type="nucleotide sequence ID" value="NZ_FMAQ01000002.1"/>
</dbReference>
<dbReference type="Pfam" id="PF02424">
    <property type="entry name" value="ApbE"/>
    <property type="match status" value="1"/>
</dbReference>
<proteinExistence type="inferred from homology"/>
<dbReference type="OrthoDB" id="9778595at2"/>
<comment type="cofactor">
    <cofactor evidence="12">
        <name>Mg(2+)</name>
        <dbReference type="ChEBI" id="CHEBI:18420"/>
    </cofactor>
    <cofactor evidence="12">
        <name>Mn(2+)</name>
        <dbReference type="ChEBI" id="CHEBI:29035"/>
    </cofactor>
    <text evidence="12">Magnesium. Can also use manganese.</text>
</comment>
<gene>
    <name evidence="13" type="ORF">GA0061081_102183</name>
</gene>
<comment type="catalytic activity">
    <reaction evidence="10 11">
        <text>L-threonyl-[protein] + FAD = FMN-L-threonyl-[protein] + AMP + H(+)</text>
        <dbReference type="Rhea" id="RHEA:36847"/>
        <dbReference type="Rhea" id="RHEA-COMP:11060"/>
        <dbReference type="Rhea" id="RHEA-COMP:11061"/>
        <dbReference type="ChEBI" id="CHEBI:15378"/>
        <dbReference type="ChEBI" id="CHEBI:30013"/>
        <dbReference type="ChEBI" id="CHEBI:57692"/>
        <dbReference type="ChEBI" id="CHEBI:74257"/>
        <dbReference type="ChEBI" id="CHEBI:456215"/>
        <dbReference type="EC" id="2.7.1.180"/>
    </reaction>
</comment>
<evidence type="ECO:0000256" key="10">
    <source>
        <dbReference type="ARBA" id="ARBA00048540"/>
    </source>
</evidence>
<keyword evidence="4 11" id="KW-0285">Flavoprotein</keyword>
<evidence type="ECO:0000256" key="12">
    <source>
        <dbReference type="PIRSR" id="PIRSR006268-2"/>
    </source>
</evidence>
<evidence type="ECO:0000256" key="5">
    <source>
        <dbReference type="ARBA" id="ARBA00022679"/>
    </source>
</evidence>
<evidence type="ECO:0000256" key="8">
    <source>
        <dbReference type="ARBA" id="ARBA00022842"/>
    </source>
</evidence>
<dbReference type="PIRSF" id="PIRSF006268">
    <property type="entry name" value="ApbE"/>
    <property type="match status" value="1"/>
</dbReference>
<keyword evidence="5 11" id="KW-0808">Transferase</keyword>
<accession>A0A1C4A0G0</accession>
<evidence type="ECO:0000256" key="7">
    <source>
        <dbReference type="ARBA" id="ARBA00022827"/>
    </source>
</evidence>
<keyword evidence="8 11" id="KW-0460">Magnesium</keyword>
<organism evidence="13 14">
    <name type="scientific">Gilliamella bombicola</name>
    <dbReference type="NCBI Taxonomy" id="1798182"/>
    <lineage>
        <taxon>Bacteria</taxon>
        <taxon>Pseudomonadati</taxon>
        <taxon>Pseudomonadota</taxon>
        <taxon>Gammaproteobacteria</taxon>
        <taxon>Orbales</taxon>
        <taxon>Orbaceae</taxon>
        <taxon>Gilliamella</taxon>
    </lineage>
</organism>
<dbReference type="Gene3D" id="3.10.520.10">
    <property type="entry name" value="ApbE-like domains"/>
    <property type="match status" value="1"/>
</dbReference>
<dbReference type="STRING" id="1798182.GA0061081_102183"/>
<evidence type="ECO:0000256" key="2">
    <source>
        <dbReference type="ARBA" id="ARBA00011955"/>
    </source>
</evidence>
<evidence type="ECO:0000256" key="1">
    <source>
        <dbReference type="ARBA" id="ARBA00008282"/>
    </source>
</evidence>
<evidence type="ECO:0000256" key="4">
    <source>
        <dbReference type="ARBA" id="ARBA00022630"/>
    </source>
</evidence>
<dbReference type="InterPro" id="IPR003374">
    <property type="entry name" value="ApbE-like_sf"/>
</dbReference>
<protein>
    <recommendedName>
        <fullName evidence="3 11">FAD:protein FMN transferase</fullName>
        <ecNumber evidence="2 11">2.7.1.180</ecNumber>
    </recommendedName>
    <alternativeName>
        <fullName evidence="9 11">Flavin transferase</fullName>
    </alternativeName>
</protein>
<sequence length="321" mass="36217">MVNLNYEYTQHLIGTTVSLMLFEPNETAVQAVFQTIKMLEDKLTVNRSSSEVMSINLAAGHHPVIVSRSVFSLIEQAQKISLYFNSCFNFAIGPLVKLWKIGFNGYQVPSAKLIREKLLLIDPKNIELDANTYSVFLRKPGMEIDLGAIAKGYIADVVKSILHQHQVYKGIINLGGNVLTLGSSLTDGNGYWHIGLRKPFSTNGKLSGIIKVKDKSVVTSGIYERFFIQNYRLYHHLLNPQTGYPLNNELESVTIISDSSLEGDIYSTIFYGWGVDKSRQYLQKHQNLSAIFLLKNKTAILVNPDNFIFQQIDTQYQIKTD</sequence>
<dbReference type="EC" id="2.7.1.180" evidence="2 11"/>
<dbReference type="AlphaFoldDB" id="A0A1C4A0G0"/>
<keyword evidence="6 11" id="KW-0479">Metal-binding</keyword>
<dbReference type="PANTHER" id="PTHR30040">
    <property type="entry name" value="THIAMINE BIOSYNTHESIS LIPOPROTEIN APBE"/>
    <property type="match status" value="1"/>
</dbReference>
<reference evidence="14" key="1">
    <citation type="submission" date="2016-08" db="EMBL/GenBank/DDBJ databases">
        <authorList>
            <person name="Varghese N."/>
            <person name="Submissions Spin"/>
        </authorList>
    </citation>
    <scope>NUCLEOTIDE SEQUENCE [LARGE SCALE GENOMIC DNA]</scope>
    <source>
        <strain evidence="14">R-53248</strain>
    </source>
</reference>
<feature type="binding site" evidence="12">
    <location>
        <position position="268"/>
    </location>
    <ligand>
        <name>Mg(2+)</name>
        <dbReference type="ChEBI" id="CHEBI:18420"/>
    </ligand>
</feature>
<dbReference type="EMBL" id="FMAQ01000002">
    <property type="protein sequence ID" value="SCB88035.1"/>
    <property type="molecule type" value="Genomic_DNA"/>
</dbReference>
<evidence type="ECO:0000256" key="9">
    <source>
        <dbReference type="ARBA" id="ARBA00031306"/>
    </source>
</evidence>
<evidence type="ECO:0000256" key="6">
    <source>
        <dbReference type="ARBA" id="ARBA00022723"/>
    </source>
</evidence>
<evidence type="ECO:0000313" key="13">
    <source>
        <dbReference type="EMBL" id="SCB88035.1"/>
    </source>
</evidence>
<feature type="binding site" evidence="12">
    <location>
        <position position="148"/>
    </location>
    <ligand>
        <name>Mg(2+)</name>
        <dbReference type="ChEBI" id="CHEBI:18420"/>
    </ligand>
</feature>
<name>A0A1C4A0G0_9GAMM</name>
<dbReference type="InterPro" id="IPR024932">
    <property type="entry name" value="ApbE"/>
</dbReference>
<keyword evidence="14" id="KW-1185">Reference proteome</keyword>
<dbReference type="SUPFAM" id="SSF143631">
    <property type="entry name" value="ApbE-like"/>
    <property type="match status" value="1"/>
</dbReference>
<evidence type="ECO:0000256" key="3">
    <source>
        <dbReference type="ARBA" id="ARBA00016337"/>
    </source>
</evidence>
<feature type="binding site" evidence="12">
    <location>
        <position position="264"/>
    </location>
    <ligand>
        <name>Mg(2+)</name>
        <dbReference type="ChEBI" id="CHEBI:18420"/>
    </ligand>
</feature>
<dbReference type="PANTHER" id="PTHR30040:SF2">
    <property type="entry name" value="FAD:PROTEIN FMN TRANSFERASE"/>
    <property type="match status" value="1"/>
</dbReference>
<evidence type="ECO:0000256" key="11">
    <source>
        <dbReference type="PIRNR" id="PIRNR006268"/>
    </source>
</evidence>
<keyword evidence="13" id="KW-0449">Lipoprotein</keyword>
<keyword evidence="7 11" id="KW-0274">FAD</keyword>
<comment type="similarity">
    <text evidence="1 11">Belongs to the ApbE family.</text>
</comment>
<dbReference type="Proteomes" id="UP000199670">
    <property type="component" value="Unassembled WGS sequence"/>
</dbReference>